<evidence type="ECO:0000256" key="3">
    <source>
        <dbReference type="ARBA" id="ARBA00023002"/>
    </source>
</evidence>
<dbReference type="InterPro" id="IPR017972">
    <property type="entry name" value="Cyt_P450_CS"/>
</dbReference>
<dbReference type="InterPro" id="IPR001128">
    <property type="entry name" value="Cyt_P450"/>
</dbReference>
<keyword evidence="4 5" id="KW-0408">Iron</keyword>
<dbReference type="InterPro" id="IPR002401">
    <property type="entry name" value="Cyt_P450_E_grp-I"/>
</dbReference>
<keyword evidence="2 5" id="KW-0479">Metal-binding</keyword>
<sequence length="525" mass="59131">MEYLLVAGLVGIFTLVLFVKLFSGGAGQAGRRKLKLPPGPKPLPIIGNMHQFGDKPHISLWHMAQKYGPIMYLKVGTHSLVVASTAEAAQEFVKVQDKIWAGRPAPPGADIFSENMANIVWAPYGPYWRHLRKIFTIELFTAKRLESFRPPRTEEFNQMVKSIMDDVDEGKPAVDLAVKLNHLAFNNVTRMLLNKRLFGVDTSSQQEAFRFKELIFRLLSLAGTIIIGDYIPWLKWVTTVTGFKRYMKKVKADVDDMLQEFLEVKKNGKSMNAAAQVASVDGKSPEHRDDFVDILLRQPAEDGTGRLSDTSIKALIQDMLVAGTETSSNTVEWAIAEMIHHPEYAEKLHAELDRVVGRERVVNETDIPNLPYLNAVVKETLRLYPPAPLNIPHKSLQDTTVAGFDLPVNTQLIINIYAIQRDPNWWEKPLEYDPERFIKDPEITVTGTHFQLIPFGAGRRQCAGMPLGILFVQIGLARLMQSFEFALPPGQDPATLDMSKNFGLTMPRKTPLQALCKPRLPKHLY</sequence>
<gene>
    <name evidence="6" type="ORF">CSSPJE1EN1_LOCUS22272</name>
</gene>
<dbReference type="PANTHER" id="PTHR47944:SF16">
    <property type="entry name" value="CYTOCHROME P450 FAMILY 1 SUBFAMILY A POLYPEPTIDE 1"/>
    <property type="match status" value="1"/>
</dbReference>
<dbReference type="PANTHER" id="PTHR47944">
    <property type="entry name" value="CYTOCHROME P450 98A9"/>
    <property type="match status" value="1"/>
</dbReference>
<dbReference type="PRINTS" id="PR00385">
    <property type="entry name" value="P450"/>
</dbReference>
<dbReference type="SUPFAM" id="SSF48264">
    <property type="entry name" value="Cytochrome P450"/>
    <property type="match status" value="1"/>
</dbReference>
<dbReference type="InterPro" id="IPR036396">
    <property type="entry name" value="Cyt_P450_sf"/>
</dbReference>
<evidence type="ECO:0000256" key="2">
    <source>
        <dbReference type="ARBA" id="ARBA00022723"/>
    </source>
</evidence>
<dbReference type="PROSITE" id="PS00086">
    <property type="entry name" value="CYTOCHROME_P450"/>
    <property type="match status" value="1"/>
</dbReference>
<dbReference type="Gene3D" id="1.10.630.10">
    <property type="entry name" value="Cytochrome P450"/>
    <property type="match status" value="1"/>
</dbReference>
<proteinExistence type="inferred from homology"/>
<dbReference type="CDD" id="cd20618">
    <property type="entry name" value="CYP71_clan"/>
    <property type="match status" value="1"/>
</dbReference>
<evidence type="ECO:0000256" key="5">
    <source>
        <dbReference type="RuleBase" id="RU000461"/>
    </source>
</evidence>
<evidence type="ECO:0000256" key="1">
    <source>
        <dbReference type="ARBA" id="ARBA00010617"/>
    </source>
</evidence>
<evidence type="ECO:0000313" key="6">
    <source>
        <dbReference type="EMBL" id="CAK9276794.1"/>
    </source>
</evidence>
<dbReference type="Pfam" id="PF00067">
    <property type="entry name" value="p450"/>
    <property type="match status" value="1"/>
</dbReference>
<keyword evidence="5" id="KW-0503">Monooxygenase</keyword>
<organism evidence="6 7">
    <name type="scientific">Sphagnum jensenii</name>
    <dbReference type="NCBI Taxonomy" id="128206"/>
    <lineage>
        <taxon>Eukaryota</taxon>
        <taxon>Viridiplantae</taxon>
        <taxon>Streptophyta</taxon>
        <taxon>Embryophyta</taxon>
        <taxon>Bryophyta</taxon>
        <taxon>Sphagnophytina</taxon>
        <taxon>Sphagnopsida</taxon>
        <taxon>Sphagnales</taxon>
        <taxon>Sphagnaceae</taxon>
        <taxon>Sphagnum</taxon>
    </lineage>
</organism>
<dbReference type="EMBL" id="OZ020103">
    <property type="protein sequence ID" value="CAK9276794.1"/>
    <property type="molecule type" value="Genomic_DNA"/>
</dbReference>
<dbReference type="Proteomes" id="UP001497444">
    <property type="component" value="Chromosome 8"/>
</dbReference>
<evidence type="ECO:0008006" key="8">
    <source>
        <dbReference type="Google" id="ProtNLM"/>
    </source>
</evidence>
<evidence type="ECO:0000256" key="4">
    <source>
        <dbReference type="ARBA" id="ARBA00023004"/>
    </source>
</evidence>
<comment type="similarity">
    <text evidence="1 5">Belongs to the cytochrome P450 family.</text>
</comment>
<keyword evidence="3 5" id="KW-0560">Oxidoreductase</keyword>
<dbReference type="PRINTS" id="PR00463">
    <property type="entry name" value="EP450I"/>
</dbReference>
<accession>A0ABP0XE08</accession>
<name>A0ABP0XE08_9BRYO</name>
<keyword evidence="7" id="KW-1185">Reference proteome</keyword>
<protein>
    <recommendedName>
        <fullName evidence="8">Cytochrome P450</fullName>
    </recommendedName>
</protein>
<keyword evidence="5" id="KW-0349">Heme</keyword>
<evidence type="ECO:0000313" key="7">
    <source>
        <dbReference type="Proteomes" id="UP001497444"/>
    </source>
</evidence>
<reference evidence="6" key="1">
    <citation type="submission" date="2024-02" db="EMBL/GenBank/DDBJ databases">
        <authorList>
            <consortium name="ELIXIR-Norway"/>
            <consortium name="Elixir Norway"/>
        </authorList>
    </citation>
    <scope>NUCLEOTIDE SEQUENCE</scope>
</reference>